<dbReference type="RefSeq" id="WP_243849521.1">
    <property type="nucleotide sequence ID" value="NZ_JBHLUW010000003.1"/>
</dbReference>
<keyword evidence="1" id="KW-0732">Signal</keyword>
<evidence type="ECO:0000313" key="3">
    <source>
        <dbReference type="EMBL" id="TDY50980.1"/>
    </source>
</evidence>
<dbReference type="InterPro" id="IPR039567">
    <property type="entry name" value="Gly-zipper"/>
</dbReference>
<dbReference type="Pfam" id="PF13488">
    <property type="entry name" value="Gly-zipper_Omp"/>
    <property type="match status" value="1"/>
</dbReference>
<sequence>MIPFTMVRLAPIAALIAACGGCAIAPPTYPTITALPPKGKSLNEFQQDDYSCRAYASQTIDGSAGVANAGKAGLAAPAIGTAAGAAAGALIGAGAGNAGVGAAIGAGAGLVLGGLKGSQQHAQSEAGLQAQYNNVYAQCITAKGDTIATPGPRVLSPASTLIYVPSYYYVPY</sequence>
<dbReference type="AlphaFoldDB" id="A0A4R8LTE5"/>
<name>A0A4R8LTE5_9BURK</name>
<accession>A0A4R8LTE5</accession>
<reference evidence="3 4" key="1">
    <citation type="submission" date="2019-03" db="EMBL/GenBank/DDBJ databases">
        <title>Genomic Encyclopedia of Type Strains, Phase III (KMG-III): the genomes of soil and plant-associated and newly described type strains.</title>
        <authorList>
            <person name="Whitman W."/>
        </authorList>
    </citation>
    <scope>NUCLEOTIDE SEQUENCE [LARGE SCALE GENOMIC DNA]</scope>
    <source>
        <strain evidence="3 4">LMG 29544</strain>
    </source>
</reference>
<feature type="chain" id="PRO_5020752971" evidence="1">
    <location>
        <begin position="26"/>
        <end position="172"/>
    </location>
</feature>
<keyword evidence="4" id="KW-1185">Reference proteome</keyword>
<dbReference type="Proteomes" id="UP000295509">
    <property type="component" value="Unassembled WGS sequence"/>
</dbReference>
<organism evidence="3 4">
    <name type="scientific">Paraburkholderia rhizosphaerae</name>
    <dbReference type="NCBI Taxonomy" id="480658"/>
    <lineage>
        <taxon>Bacteria</taxon>
        <taxon>Pseudomonadati</taxon>
        <taxon>Pseudomonadota</taxon>
        <taxon>Betaproteobacteria</taxon>
        <taxon>Burkholderiales</taxon>
        <taxon>Burkholderiaceae</taxon>
        <taxon>Paraburkholderia</taxon>
    </lineage>
</organism>
<gene>
    <name evidence="3" type="ORF">BX592_108217</name>
</gene>
<proteinExistence type="predicted"/>
<feature type="domain" description="Glycine zipper" evidence="2">
    <location>
        <begin position="79"/>
        <end position="123"/>
    </location>
</feature>
<evidence type="ECO:0000313" key="4">
    <source>
        <dbReference type="Proteomes" id="UP000295509"/>
    </source>
</evidence>
<protein>
    <submittedName>
        <fullName evidence="3">Outer membrane protein with glycine zipper</fullName>
    </submittedName>
</protein>
<evidence type="ECO:0000259" key="2">
    <source>
        <dbReference type="Pfam" id="PF13488"/>
    </source>
</evidence>
<feature type="signal peptide" evidence="1">
    <location>
        <begin position="1"/>
        <end position="25"/>
    </location>
</feature>
<dbReference type="EMBL" id="SORE01000008">
    <property type="protein sequence ID" value="TDY50980.1"/>
    <property type="molecule type" value="Genomic_DNA"/>
</dbReference>
<comment type="caution">
    <text evidence="3">The sequence shown here is derived from an EMBL/GenBank/DDBJ whole genome shotgun (WGS) entry which is preliminary data.</text>
</comment>
<evidence type="ECO:0000256" key="1">
    <source>
        <dbReference type="SAM" id="SignalP"/>
    </source>
</evidence>